<proteinExistence type="predicted"/>
<reference evidence="2" key="1">
    <citation type="submission" date="2023-10" db="EMBL/GenBank/DDBJ databases">
        <title>Genome assemblies of two species of porcelain crab, Petrolisthes cinctipes and Petrolisthes manimaculis (Anomura: Porcellanidae).</title>
        <authorList>
            <person name="Angst P."/>
        </authorList>
    </citation>
    <scope>NUCLEOTIDE SEQUENCE</scope>
    <source>
        <strain evidence="2">PB745_01</strain>
        <tissue evidence="2">Gill</tissue>
    </source>
</reference>
<accession>A0AAE1EM64</accession>
<organism evidence="2 3">
    <name type="scientific">Petrolisthes cinctipes</name>
    <name type="common">Flat porcelain crab</name>
    <dbReference type="NCBI Taxonomy" id="88211"/>
    <lineage>
        <taxon>Eukaryota</taxon>
        <taxon>Metazoa</taxon>
        <taxon>Ecdysozoa</taxon>
        <taxon>Arthropoda</taxon>
        <taxon>Crustacea</taxon>
        <taxon>Multicrustacea</taxon>
        <taxon>Malacostraca</taxon>
        <taxon>Eumalacostraca</taxon>
        <taxon>Eucarida</taxon>
        <taxon>Decapoda</taxon>
        <taxon>Pleocyemata</taxon>
        <taxon>Anomura</taxon>
        <taxon>Galatheoidea</taxon>
        <taxon>Porcellanidae</taxon>
        <taxon>Petrolisthes</taxon>
    </lineage>
</organism>
<evidence type="ECO:0000256" key="1">
    <source>
        <dbReference type="SAM" id="MobiDB-lite"/>
    </source>
</evidence>
<evidence type="ECO:0000313" key="2">
    <source>
        <dbReference type="EMBL" id="KAK3857099.1"/>
    </source>
</evidence>
<feature type="region of interest" description="Disordered" evidence="1">
    <location>
        <begin position="17"/>
        <end position="38"/>
    </location>
</feature>
<dbReference type="AlphaFoldDB" id="A0AAE1EM64"/>
<evidence type="ECO:0000313" key="3">
    <source>
        <dbReference type="Proteomes" id="UP001286313"/>
    </source>
</evidence>
<comment type="caution">
    <text evidence="2">The sequence shown here is derived from an EMBL/GenBank/DDBJ whole genome shotgun (WGS) entry which is preliminary data.</text>
</comment>
<name>A0AAE1EM64_PETCI</name>
<feature type="non-terminal residue" evidence="2">
    <location>
        <position position="38"/>
    </location>
</feature>
<dbReference type="EMBL" id="JAWQEG010005692">
    <property type="protein sequence ID" value="KAK3857099.1"/>
    <property type="molecule type" value="Genomic_DNA"/>
</dbReference>
<gene>
    <name evidence="2" type="ORF">Pcinc_036622</name>
</gene>
<dbReference type="Proteomes" id="UP001286313">
    <property type="component" value="Unassembled WGS sequence"/>
</dbReference>
<sequence>MKKIKITDEFTWHRKAQGEAGVRQGEAGVRQGEAEVRQ</sequence>
<protein>
    <submittedName>
        <fullName evidence="2">Uncharacterized protein</fullName>
    </submittedName>
</protein>
<keyword evidence="3" id="KW-1185">Reference proteome</keyword>